<gene>
    <name evidence="1" type="ORF">EMPG_11713</name>
</gene>
<name>A0A0H1BQH0_9EURO</name>
<proteinExistence type="predicted"/>
<evidence type="ECO:0000313" key="1">
    <source>
        <dbReference type="EMBL" id="KLJ13338.1"/>
    </source>
</evidence>
<keyword evidence="2" id="KW-1185">Reference proteome</keyword>
<comment type="caution">
    <text evidence="1">The sequence shown here is derived from an EMBL/GenBank/DDBJ whole genome shotgun (WGS) entry which is preliminary data.</text>
</comment>
<evidence type="ECO:0000313" key="2">
    <source>
        <dbReference type="Proteomes" id="UP000053573"/>
    </source>
</evidence>
<dbReference type="Proteomes" id="UP000053573">
    <property type="component" value="Unassembled WGS sequence"/>
</dbReference>
<dbReference type="EMBL" id="LDEV01000395">
    <property type="protein sequence ID" value="KLJ13338.1"/>
    <property type="molecule type" value="Genomic_DNA"/>
</dbReference>
<sequence>MDGRELPIRQRPQFEALKTAQWPRQLAPRAESARATGKPSTWVQIKPEEYVHFTEPTIAYKDVVEGSLPPLYRLLANEQCRVLLKAAEDKAIPVKMLGSFWPGDFDSDGKIRCNRVEWEVDDGQPRTNVMKWCSNASGERRMKTCPQSIKEAHASAQAQEGTYRHLH</sequence>
<organism evidence="1 2">
    <name type="scientific">Blastomyces silverae</name>
    <dbReference type="NCBI Taxonomy" id="2060906"/>
    <lineage>
        <taxon>Eukaryota</taxon>
        <taxon>Fungi</taxon>
        <taxon>Dikarya</taxon>
        <taxon>Ascomycota</taxon>
        <taxon>Pezizomycotina</taxon>
        <taxon>Eurotiomycetes</taxon>
        <taxon>Eurotiomycetidae</taxon>
        <taxon>Onygenales</taxon>
        <taxon>Ajellomycetaceae</taxon>
        <taxon>Blastomyces</taxon>
    </lineage>
</organism>
<accession>A0A0H1BQH0</accession>
<dbReference type="AlphaFoldDB" id="A0A0H1BQH0"/>
<protein>
    <submittedName>
        <fullName evidence="1">Uncharacterized protein</fullName>
    </submittedName>
</protein>
<dbReference type="OrthoDB" id="4193531at2759"/>
<reference evidence="2" key="1">
    <citation type="journal article" date="2015" name="PLoS Genet.">
        <title>The dynamic genome and transcriptome of the human fungal pathogen Blastomyces and close relative Emmonsia.</title>
        <authorList>
            <person name="Munoz J.F."/>
            <person name="Gauthier G.M."/>
            <person name="Desjardins C.A."/>
            <person name="Gallo J.E."/>
            <person name="Holder J."/>
            <person name="Sullivan T.D."/>
            <person name="Marty A.J."/>
            <person name="Carmen J.C."/>
            <person name="Chen Z."/>
            <person name="Ding L."/>
            <person name="Gujja S."/>
            <person name="Magrini V."/>
            <person name="Misas E."/>
            <person name="Mitreva M."/>
            <person name="Priest M."/>
            <person name="Saif S."/>
            <person name="Whiston E.A."/>
            <person name="Young S."/>
            <person name="Zeng Q."/>
            <person name="Goldman W.E."/>
            <person name="Mardis E.R."/>
            <person name="Taylor J.W."/>
            <person name="McEwen J.G."/>
            <person name="Clay O.K."/>
            <person name="Klein B.S."/>
            <person name="Cuomo C.A."/>
        </authorList>
    </citation>
    <scope>NUCLEOTIDE SEQUENCE [LARGE SCALE GENOMIC DNA]</scope>
    <source>
        <strain evidence="2">UAMH 139</strain>
    </source>
</reference>